<accession>A0A813ITE4</accession>
<feature type="non-terminal residue" evidence="1">
    <location>
        <position position="1"/>
    </location>
</feature>
<evidence type="ECO:0000313" key="1">
    <source>
        <dbReference type="EMBL" id="CAE8657550.1"/>
    </source>
</evidence>
<organism evidence="1 2">
    <name type="scientific">Polarella glacialis</name>
    <name type="common">Dinoflagellate</name>
    <dbReference type="NCBI Taxonomy" id="89957"/>
    <lineage>
        <taxon>Eukaryota</taxon>
        <taxon>Sar</taxon>
        <taxon>Alveolata</taxon>
        <taxon>Dinophyceae</taxon>
        <taxon>Suessiales</taxon>
        <taxon>Suessiaceae</taxon>
        <taxon>Polarella</taxon>
    </lineage>
</organism>
<proteinExistence type="predicted"/>
<reference evidence="1" key="1">
    <citation type="submission" date="2021-02" db="EMBL/GenBank/DDBJ databases">
        <authorList>
            <person name="Dougan E. K."/>
            <person name="Rhodes N."/>
            <person name="Thang M."/>
            <person name="Chan C."/>
        </authorList>
    </citation>
    <scope>NUCLEOTIDE SEQUENCE</scope>
</reference>
<sequence length="137" mass="14402">RVAALLPHPLAGGLPHLAMERWPAVQGMLEAASVPGCCAFADFGCDTENLVGIWLRQVGAPKADVAMKPTGSSLLAAVAQFSSELSWESRREAAARLCTNHSAVARFALFGVGAGRGPPQQVLQDGPERELLCHATD</sequence>
<gene>
    <name evidence="1" type="ORF">PGLA2088_LOCUS12876</name>
</gene>
<feature type="non-terminal residue" evidence="1">
    <location>
        <position position="137"/>
    </location>
</feature>
<dbReference type="EMBL" id="CAJNNW010015292">
    <property type="protein sequence ID" value="CAE8657550.1"/>
    <property type="molecule type" value="Genomic_DNA"/>
</dbReference>
<dbReference type="AlphaFoldDB" id="A0A813ITE4"/>
<name>A0A813ITE4_POLGL</name>
<protein>
    <submittedName>
        <fullName evidence="1">Uncharacterized protein</fullName>
    </submittedName>
</protein>
<dbReference type="Proteomes" id="UP000626109">
    <property type="component" value="Unassembled WGS sequence"/>
</dbReference>
<evidence type="ECO:0000313" key="2">
    <source>
        <dbReference type="Proteomes" id="UP000626109"/>
    </source>
</evidence>
<comment type="caution">
    <text evidence="1">The sequence shown here is derived from an EMBL/GenBank/DDBJ whole genome shotgun (WGS) entry which is preliminary data.</text>
</comment>